<dbReference type="PANTHER" id="PTHR12526">
    <property type="entry name" value="GLYCOSYLTRANSFERASE"/>
    <property type="match status" value="1"/>
</dbReference>
<dbReference type="Proteomes" id="UP001564408">
    <property type="component" value="Unassembled WGS sequence"/>
</dbReference>
<keyword evidence="1" id="KW-0808">Transferase</keyword>
<dbReference type="Gene3D" id="3.40.50.2000">
    <property type="entry name" value="Glycogen Phosphorylase B"/>
    <property type="match status" value="2"/>
</dbReference>
<evidence type="ECO:0000313" key="2">
    <source>
        <dbReference type="Proteomes" id="UP001564408"/>
    </source>
</evidence>
<sequence length="335" mass="36521">MMQYRSSLEAAGFRVEVSSFFCDEYVRQLYADGRRRPWPITLAYLGRFAALIRARRAGVVWLEKEALPFLPGGLERLFARSGAALVLDYDDAVFHRYDQHQSPLVRRLLGRKLFPLLRAARLVTAGSAYLRDYAQAAGAPRVELIPTVVDLDRYPLMPEGPDGELRIGWIGSPQTAACYLGELAAPLQRLARVRALRFVAIGAGPPPALGVPIESHPWSAATEGTLLASIHLGVMPLPDAPFERGKCGYKLIQYCASGRPVVASPVGVNAEIVTPDVGMIASGPDEWFAALKRLADDPTLRARLGSAGRRKVAEHYSLAAVAPRVVRLLGEAGRC</sequence>
<dbReference type="CDD" id="cd03801">
    <property type="entry name" value="GT4_PimA-like"/>
    <property type="match status" value="1"/>
</dbReference>
<dbReference type="SUPFAM" id="SSF53756">
    <property type="entry name" value="UDP-Glycosyltransferase/glycogen phosphorylase"/>
    <property type="match status" value="1"/>
</dbReference>
<accession>A0ABV4BH77</accession>
<keyword evidence="1" id="KW-0328">Glycosyltransferase</keyword>
<reference evidence="1 2" key="1">
    <citation type="submission" date="2024-05" db="EMBL/GenBank/DDBJ databases">
        <title>Genome Sequence and Characterization of the New Strain Purple Sulfur Bacterium of Genus Thioalkalicoccus.</title>
        <authorList>
            <person name="Bryantseva I.A."/>
            <person name="Kyndt J.A."/>
            <person name="Imhoff J.F."/>
        </authorList>
    </citation>
    <scope>NUCLEOTIDE SEQUENCE [LARGE SCALE GENOMIC DNA]</scope>
    <source>
        <strain evidence="1 2">Um2</strain>
    </source>
</reference>
<protein>
    <submittedName>
        <fullName evidence="1">Glycosyltransferase family 4 protein</fullName>
        <ecNumber evidence="1">2.4.-.-</ecNumber>
    </submittedName>
</protein>
<dbReference type="GO" id="GO:0016757">
    <property type="term" value="F:glycosyltransferase activity"/>
    <property type="evidence" value="ECO:0007669"/>
    <property type="project" value="UniProtKB-KW"/>
</dbReference>
<dbReference type="Pfam" id="PF13692">
    <property type="entry name" value="Glyco_trans_1_4"/>
    <property type="match status" value="1"/>
</dbReference>
<proteinExistence type="predicted"/>
<dbReference type="EC" id="2.4.-.-" evidence="1"/>
<dbReference type="EMBL" id="JBDKXB010000011">
    <property type="protein sequence ID" value="MEY6432687.1"/>
    <property type="molecule type" value="Genomic_DNA"/>
</dbReference>
<organism evidence="1 2">
    <name type="scientific">Thioalkalicoccus limnaeus</name>
    <dbReference type="NCBI Taxonomy" id="120681"/>
    <lineage>
        <taxon>Bacteria</taxon>
        <taxon>Pseudomonadati</taxon>
        <taxon>Pseudomonadota</taxon>
        <taxon>Gammaproteobacteria</taxon>
        <taxon>Chromatiales</taxon>
        <taxon>Chromatiaceae</taxon>
        <taxon>Thioalkalicoccus</taxon>
    </lineage>
</organism>
<name>A0ABV4BH77_9GAMM</name>
<comment type="caution">
    <text evidence="1">The sequence shown here is derived from an EMBL/GenBank/DDBJ whole genome shotgun (WGS) entry which is preliminary data.</text>
</comment>
<gene>
    <name evidence="1" type="ORF">ABC977_09750</name>
</gene>
<evidence type="ECO:0000313" key="1">
    <source>
        <dbReference type="EMBL" id="MEY6432687.1"/>
    </source>
</evidence>
<keyword evidence="2" id="KW-1185">Reference proteome</keyword>
<dbReference type="PANTHER" id="PTHR12526:SF600">
    <property type="entry name" value="GLYCOSYL TRANSFERASE GROUP 1"/>
    <property type="match status" value="1"/>
</dbReference>